<evidence type="ECO:0000313" key="2">
    <source>
        <dbReference type="Proteomes" id="UP000790709"/>
    </source>
</evidence>
<organism evidence="1 2">
    <name type="scientific">Leucogyrophana mollusca</name>
    <dbReference type="NCBI Taxonomy" id="85980"/>
    <lineage>
        <taxon>Eukaryota</taxon>
        <taxon>Fungi</taxon>
        <taxon>Dikarya</taxon>
        <taxon>Basidiomycota</taxon>
        <taxon>Agaricomycotina</taxon>
        <taxon>Agaricomycetes</taxon>
        <taxon>Agaricomycetidae</taxon>
        <taxon>Boletales</taxon>
        <taxon>Boletales incertae sedis</taxon>
        <taxon>Leucogyrophana</taxon>
    </lineage>
</organism>
<protein>
    <submittedName>
        <fullName evidence="1">Terpenoid synthase</fullName>
    </submittedName>
</protein>
<evidence type="ECO:0000313" key="1">
    <source>
        <dbReference type="EMBL" id="KAH7926244.1"/>
    </source>
</evidence>
<name>A0ACB8BKX8_9AGAM</name>
<sequence length="358" mass="40563">MHRRHQIMLDTAMTFYLPDTLARWPWPRTISPHFGKVDAASAAWFLQFKALQPKSQKAFDRGRFGLLAALAFPRASEEHFLAACNLMRLLFFIDEYTDVSDAAAAREVADIAVDALKNPHKARPEGEIVIGELVRKFWAETIESASAASQRHFIKQFADYIYMVITEAADRDAGICRTIEDYLAVRRGTVATRPSFMPLELPLEIPDEVYFHPVVTKLIDYISELIIIDNDIASYNREQSTGDENHNLITAVMHQFNCDVGSAMAWAAGYHDEIEGKFINGLKAVPSWGPVIDKQLHEYLDGIANWVQANYSWGFESERYHGTRGSEIQRTRIVPLLPREKPNPEVHKDGVIVASIDM</sequence>
<dbReference type="EMBL" id="MU266386">
    <property type="protein sequence ID" value="KAH7926244.1"/>
    <property type="molecule type" value="Genomic_DNA"/>
</dbReference>
<accession>A0ACB8BKX8</accession>
<comment type="caution">
    <text evidence="1">The sequence shown here is derived from an EMBL/GenBank/DDBJ whole genome shotgun (WGS) entry which is preliminary data.</text>
</comment>
<keyword evidence="2" id="KW-1185">Reference proteome</keyword>
<dbReference type="Proteomes" id="UP000790709">
    <property type="component" value="Unassembled WGS sequence"/>
</dbReference>
<reference evidence="1" key="1">
    <citation type="journal article" date="2021" name="New Phytol.">
        <title>Evolutionary innovations through gain and loss of genes in the ectomycorrhizal Boletales.</title>
        <authorList>
            <person name="Wu G."/>
            <person name="Miyauchi S."/>
            <person name="Morin E."/>
            <person name="Kuo A."/>
            <person name="Drula E."/>
            <person name="Varga T."/>
            <person name="Kohler A."/>
            <person name="Feng B."/>
            <person name="Cao Y."/>
            <person name="Lipzen A."/>
            <person name="Daum C."/>
            <person name="Hundley H."/>
            <person name="Pangilinan J."/>
            <person name="Johnson J."/>
            <person name="Barry K."/>
            <person name="LaButti K."/>
            <person name="Ng V."/>
            <person name="Ahrendt S."/>
            <person name="Min B."/>
            <person name="Choi I.G."/>
            <person name="Park H."/>
            <person name="Plett J.M."/>
            <person name="Magnuson J."/>
            <person name="Spatafora J.W."/>
            <person name="Nagy L.G."/>
            <person name="Henrissat B."/>
            <person name="Grigoriev I.V."/>
            <person name="Yang Z.L."/>
            <person name="Xu J."/>
            <person name="Martin F.M."/>
        </authorList>
    </citation>
    <scope>NUCLEOTIDE SEQUENCE</scope>
    <source>
        <strain evidence="1">KUC20120723A-06</strain>
    </source>
</reference>
<gene>
    <name evidence="1" type="ORF">BV22DRAFT_1033059</name>
</gene>
<proteinExistence type="predicted"/>